<proteinExistence type="predicted"/>
<feature type="signal peptide" evidence="1">
    <location>
        <begin position="1"/>
        <end position="29"/>
    </location>
</feature>
<dbReference type="OrthoDB" id="1814021at2"/>
<feature type="chain" id="PRO_5010343700" description="Dockerin domain-containing protein" evidence="1">
    <location>
        <begin position="30"/>
        <end position="549"/>
    </location>
</feature>
<dbReference type="GO" id="GO:0000272">
    <property type="term" value="P:polysaccharide catabolic process"/>
    <property type="evidence" value="ECO:0007669"/>
    <property type="project" value="InterPro"/>
</dbReference>
<gene>
    <name evidence="3" type="ORF">SAMN02910265_01617</name>
</gene>
<dbReference type="EMBL" id="FNWV01000005">
    <property type="protein sequence ID" value="SEH59745.1"/>
    <property type="molecule type" value="Genomic_DNA"/>
</dbReference>
<dbReference type="PROSITE" id="PS00018">
    <property type="entry name" value="EF_HAND_1"/>
    <property type="match status" value="1"/>
</dbReference>
<dbReference type="Proteomes" id="UP000183190">
    <property type="component" value="Unassembled WGS sequence"/>
</dbReference>
<sequence>MNAKKLLKRNLAAVVCAGMLFNPVITAFAAETEDTSTEKNPTIVLNFKDYEVDKEYIGLQFDLYAYVYDKEKNETMDFNCGNYDTGDKSSISVELPKEIFNTFKDENRYEISFYTNPTNVSGICFVANSDDIYYKGEENESYDVILEKHNNNIAIITGSLTLNLPEKLEYKIGEELDLTGGSTFGSGEIRSSLNDRSCGMWDDFGSPLSLHSLDAYDFDNSKPGEYIIKYINQKSYTVNENRVSVKPSEFTVTVVESERPEGPTAKISIVDADTGESIKGIKAKLFEHNQKNYDIEPNEDKIIAMWNTSDIPERLFTETDFSADKQYYIGFESIPDKYHDSMVLYCDGYEFSTEEYFSFEEDNENKDWTLSIKAKEVKPIPAGTFNFRLYERYSGLREDSNNIGVAEIKDSDGNSIGFFPLDRDFELPDGDYSSTVSIFSKDYKCFSDETINFSVKNGKTETTLDYNIEKWNFADIGNGDSNNDGTVDMSDIVLIMQSLANPSKYGINGTDENHITEAGNHRADIDGNGVTNMDAVTIQKYLLGYFDIK</sequence>
<dbReference type="RefSeq" id="WP_074716215.1">
    <property type="nucleotide sequence ID" value="NZ_FNWV01000005.1"/>
</dbReference>
<evidence type="ECO:0000259" key="2">
    <source>
        <dbReference type="PROSITE" id="PS51766"/>
    </source>
</evidence>
<evidence type="ECO:0000313" key="3">
    <source>
        <dbReference type="EMBL" id="SEH59745.1"/>
    </source>
</evidence>
<dbReference type="InterPro" id="IPR036439">
    <property type="entry name" value="Dockerin_dom_sf"/>
</dbReference>
<dbReference type="SUPFAM" id="SSF63446">
    <property type="entry name" value="Type I dockerin domain"/>
    <property type="match status" value="1"/>
</dbReference>
<dbReference type="GO" id="GO:0004553">
    <property type="term" value="F:hydrolase activity, hydrolyzing O-glycosyl compounds"/>
    <property type="evidence" value="ECO:0007669"/>
    <property type="project" value="InterPro"/>
</dbReference>
<protein>
    <recommendedName>
        <fullName evidence="2">Dockerin domain-containing protein</fullName>
    </recommendedName>
</protein>
<reference evidence="3 4" key="1">
    <citation type="submission" date="2016-10" db="EMBL/GenBank/DDBJ databases">
        <authorList>
            <person name="de Groot N.N."/>
        </authorList>
    </citation>
    <scope>NUCLEOTIDE SEQUENCE [LARGE SCALE GENOMIC DNA]</scope>
    <source>
        <strain evidence="3 4">YAD2003</strain>
    </source>
</reference>
<dbReference type="InterPro" id="IPR002105">
    <property type="entry name" value="Dockerin_1_rpt"/>
</dbReference>
<organism evidence="3 4">
    <name type="scientific">Ruminococcus flavefaciens</name>
    <dbReference type="NCBI Taxonomy" id="1265"/>
    <lineage>
        <taxon>Bacteria</taxon>
        <taxon>Bacillati</taxon>
        <taxon>Bacillota</taxon>
        <taxon>Clostridia</taxon>
        <taxon>Eubacteriales</taxon>
        <taxon>Oscillospiraceae</taxon>
        <taxon>Ruminococcus</taxon>
    </lineage>
</organism>
<dbReference type="AlphaFoldDB" id="A0A1H6JBU2"/>
<evidence type="ECO:0000256" key="1">
    <source>
        <dbReference type="SAM" id="SignalP"/>
    </source>
</evidence>
<dbReference type="InterPro" id="IPR016134">
    <property type="entry name" value="Dockerin_dom"/>
</dbReference>
<accession>A0A1H6JBU2</accession>
<feature type="domain" description="Dockerin" evidence="2">
    <location>
        <begin position="474"/>
        <end position="549"/>
    </location>
</feature>
<dbReference type="InterPro" id="IPR018247">
    <property type="entry name" value="EF_Hand_1_Ca_BS"/>
</dbReference>
<dbReference type="Pfam" id="PF00404">
    <property type="entry name" value="Dockerin_1"/>
    <property type="match status" value="1"/>
</dbReference>
<dbReference type="CDD" id="cd14256">
    <property type="entry name" value="Dockerin_I"/>
    <property type="match status" value="1"/>
</dbReference>
<dbReference type="Gene3D" id="1.10.1330.10">
    <property type="entry name" value="Dockerin domain"/>
    <property type="match status" value="1"/>
</dbReference>
<name>A0A1H6JBU2_RUMFL</name>
<evidence type="ECO:0000313" key="4">
    <source>
        <dbReference type="Proteomes" id="UP000183190"/>
    </source>
</evidence>
<keyword evidence="1" id="KW-0732">Signal</keyword>
<dbReference type="PROSITE" id="PS51766">
    <property type="entry name" value="DOCKERIN"/>
    <property type="match status" value="1"/>
</dbReference>